<proteinExistence type="predicted"/>
<organism evidence="2 3">
    <name type="scientific">Gallaecimonas pentaromativorans</name>
    <dbReference type="NCBI Taxonomy" id="584787"/>
    <lineage>
        <taxon>Bacteria</taxon>
        <taxon>Pseudomonadati</taxon>
        <taxon>Pseudomonadota</taxon>
        <taxon>Gammaproteobacteria</taxon>
        <taxon>Enterobacterales</taxon>
        <taxon>Gallaecimonadaceae</taxon>
        <taxon>Gallaecimonas</taxon>
    </lineage>
</organism>
<evidence type="ECO:0000313" key="2">
    <source>
        <dbReference type="EMBL" id="ROQ29782.1"/>
    </source>
</evidence>
<keyword evidence="3" id="KW-1185">Reference proteome</keyword>
<feature type="compositionally biased region" description="Polar residues" evidence="1">
    <location>
        <begin position="8"/>
        <end position="30"/>
    </location>
</feature>
<dbReference type="RefSeq" id="WP_050658575.1">
    <property type="nucleotide sequence ID" value="NZ_JBLXAC010000019.1"/>
</dbReference>
<dbReference type="STRING" id="584787.GCA_001247655_03084"/>
<protein>
    <submittedName>
        <fullName evidence="2">Uncharacterized protein</fullName>
    </submittedName>
</protein>
<dbReference type="OrthoDB" id="9993292at2"/>
<feature type="region of interest" description="Disordered" evidence="1">
    <location>
        <begin position="1"/>
        <end position="88"/>
    </location>
</feature>
<gene>
    <name evidence="2" type="ORF">EDC28_102154</name>
</gene>
<reference evidence="2 3" key="1">
    <citation type="submission" date="2018-11" db="EMBL/GenBank/DDBJ databases">
        <title>Genomic Encyclopedia of Type Strains, Phase IV (KMG-IV): sequencing the most valuable type-strain genomes for metagenomic binning, comparative biology and taxonomic classification.</title>
        <authorList>
            <person name="Goeker M."/>
        </authorList>
    </citation>
    <scope>NUCLEOTIDE SEQUENCE [LARGE SCALE GENOMIC DNA]</scope>
    <source>
        <strain evidence="2 3">DSM 21945</strain>
    </source>
</reference>
<evidence type="ECO:0000313" key="3">
    <source>
        <dbReference type="Proteomes" id="UP000268033"/>
    </source>
</evidence>
<name>A0A3N1PE98_9GAMM</name>
<dbReference type="EMBL" id="RJUL01000002">
    <property type="protein sequence ID" value="ROQ29782.1"/>
    <property type="molecule type" value="Genomic_DNA"/>
</dbReference>
<dbReference type="Proteomes" id="UP000268033">
    <property type="component" value="Unassembled WGS sequence"/>
</dbReference>
<dbReference type="AlphaFoldDB" id="A0A3N1PE98"/>
<sequence length="88" mass="9143">MINLNHALHSSTTHSPLQLEQNQGQSQPLDTKTPGIGPGTDTAAAGSADTLTLSGDALALSQDPKAGQQQAPSTNLSKALSTYRQFSR</sequence>
<evidence type="ECO:0000256" key="1">
    <source>
        <dbReference type="SAM" id="MobiDB-lite"/>
    </source>
</evidence>
<comment type="caution">
    <text evidence="2">The sequence shown here is derived from an EMBL/GenBank/DDBJ whole genome shotgun (WGS) entry which is preliminary data.</text>
</comment>
<feature type="compositionally biased region" description="Polar residues" evidence="1">
    <location>
        <begin position="67"/>
        <end position="88"/>
    </location>
</feature>
<feature type="compositionally biased region" description="Low complexity" evidence="1">
    <location>
        <begin position="39"/>
        <end position="54"/>
    </location>
</feature>
<accession>A0A3N1PE98</accession>